<dbReference type="SUPFAM" id="SSF51735">
    <property type="entry name" value="NAD(P)-binding Rossmann-fold domains"/>
    <property type="match status" value="1"/>
</dbReference>
<dbReference type="GO" id="GO:0016491">
    <property type="term" value="F:oxidoreductase activity"/>
    <property type="evidence" value="ECO:0007669"/>
    <property type="project" value="UniProtKB-KW"/>
</dbReference>
<dbReference type="STRING" id="445961.IW15_08530"/>
<sequence>MKTIFITGTSTGLGKAAVQLFAEKGWQVIATMRKPENEKELEKLPNVKLMALDVTDLAQIEQVAAEVTSNYDIDVVFNNAGYGLAGPFEGATDEQIVRNINTNLLGVMRVTKAFIPHFRAKGRGLFITTTSIGGTVTMPMNSVYHAAKFGVEGWSESLSYELEPFGIKVKTVAPGGITTDFAGRSLDISQHEAYAETFEKIAGVFQDPARRENYSTPEQVAAVVYEAVTDEKDQLKYIAGTDAQAYFNLRKSVSQDEFRNEVKKIFLEL</sequence>
<dbReference type="Gene3D" id="3.40.50.720">
    <property type="entry name" value="NAD(P)-binding Rossmann-like Domain"/>
    <property type="match status" value="1"/>
</dbReference>
<keyword evidence="5" id="KW-1185">Reference proteome</keyword>
<dbReference type="InterPro" id="IPR002347">
    <property type="entry name" value="SDR_fam"/>
</dbReference>
<reference evidence="4 5" key="1">
    <citation type="submission" date="2014-07" db="EMBL/GenBank/DDBJ databases">
        <title>Genome of Chryseobacterium soli DSM 19298.</title>
        <authorList>
            <person name="Stropko S.J."/>
            <person name="Pipes S.E."/>
            <person name="Newman J."/>
        </authorList>
    </citation>
    <scope>NUCLEOTIDE SEQUENCE [LARGE SCALE GENOMIC DNA]</scope>
    <source>
        <strain evidence="4 5">DSM 19298</strain>
    </source>
</reference>
<name>A0A086A809_9FLAO</name>
<dbReference type="PRINTS" id="PR00080">
    <property type="entry name" value="SDRFAMILY"/>
</dbReference>
<evidence type="ECO:0000256" key="1">
    <source>
        <dbReference type="ARBA" id="ARBA00006484"/>
    </source>
</evidence>
<evidence type="ECO:0000313" key="5">
    <source>
        <dbReference type="Proteomes" id="UP000028705"/>
    </source>
</evidence>
<comment type="caution">
    <text evidence="4">The sequence shown here is derived from an EMBL/GenBank/DDBJ whole genome shotgun (WGS) entry which is preliminary data.</text>
</comment>
<dbReference type="InterPro" id="IPR051911">
    <property type="entry name" value="SDR_oxidoreductase"/>
</dbReference>
<dbReference type="OrthoDB" id="1235794at2"/>
<evidence type="ECO:0000256" key="2">
    <source>
        <dbReference type="ARBA" id="ARBA00023002"/>
    </source>
</evidence>
<dbReference type="CDD" id="cd05374">
    <property type="entry name" value="17beta-HSD-like_SDR_c"/>
    <property type="match status" value="1"/>
</dbReference>
<dbReference type="Pfam" id="PF00106">
    <property type="entry name" value="adh_short"/>
    <property type="match status" value="1"/>
</dbReference>
<dbReference type="EMBL" id="JPRH01000003">
    <property type="protein sequence ID" value="KFF12823.1"/>
    <property type="molecule type" value="Genomic_DNA"/>
</dbReference>
<dbReference type="PANTHER" id="PTHR43976">
    <property type="entry name" value="SHORT CHAIN DEHYDROGENASE"/>
    <property type="match status" value="1"/>
</dbReference>
<dbReference type="InterPro" id="IPR036291">
    <property type="entry name" value="NAD(P)-bd_dom_sf"/>
</dbReference>
<dbReference type="PANTHER" id="PTHR43976:SF16">
    <property type="entry name" value="SHORT-CHAIN DEHYDROGENASE_REDUCTASE FAMILY PROTEIN"/>
    <property type="match status" value="1"/>
</dbReference>
<dbReference type="Proteomes" id="UP000028705">
    <property type="component" value="Unassembled WGS sequence"/>
</dbReference>
<gene>
    <name evidence="4" type="ORF">IW15_08530</name>
</gene>
<proteinExistence type="inferred from homology"/>
<evidence type="ECO:0000313" key="4">
    <source>
        <dbReference type="EMBL" id="KFF12823.1"/>
    </source>
</evidence>
<keyword evidence="2" id="KW-0560">Oxidoreductase</keyword>
<evidence type="ECO:0000256" key="3">
    <source>
        <dbReference type="RuleBase" id="RU000363"/>
    </source>
</evidence>
<protein>
    <submittedName>
        <fullName evidence="4">Short-chain dehydrogenase</fullName>
    </submittedName>
</protein>
<dbReference type="RefSeq" id="WP_034710542.1">
    <property type="nucleotide sequence ID" value="NZ_JPRH01000003.1"/>
</dbReference>
<dbReference type="AlphaFoldDB" id="A0A086A809"/>
<accession>A0A086A809</accession>
<comment type="similarity">
    <text evidence="1 3">Belongs to the short-chain dehydrogenases/reductases (SDR) family.</text>
</comment>
<dbReference type="eggNOG" id="COG4221">
    <property type="taxonomic scope" value="Bacteria"/>
</dbReference>
<dbReference type="PRINTS" id="PR00081">
    <property type="entry name" value="GDHRDH"/>
</dbReference>
<organism evidence="4 5">
    <name type="scientific">Chryseobacterium soli</name>
    <dbReference type="NCBI Taxonomy" id="445961"/>
    <lineage>
        <taxon>Bacteria</taxon>
        <taxon>Pseudomonadati</taxon>
        <taxon>Bacteroidota</taxon>
        <taxon>Flavobacteriia</taxon>
        <taxon>Flavobacteriales</taxon>
        <taxon>Weeksellaceae</taxon>
        <taxon>Chryseobacterium group</taxon>
        <taxon>Chryseobacterium</taxon>
    </lineage>
</organism>